<dbReference type="PANTHER" id="PTHR47861">
    <property type="entry name" value="FKBP-TYPE PEPTIDYL-PROLYL CIS-TRANS ISOMERASE SLYD"/>
    <property type="match status" value="1"/>
</dbReference>
<feature type="domain" description="PPIase FKBP-type" evidence="11">
    <location>
        <begin position="6"/>
        <end position="82"/>
    </location>
</feature>
<comment type="similarity">
    <text evidence="3 10">Belongs to the FKBP-type PPIase family.</text>
</comment>
<dbReference type="OrthoDB" id="9808891at2"/>
<organism evidence="12 13">
    <name type="scientific">Aquisalimonas asiatica</name>
    <dbReference type="NCBI Taxonomy" id="406100"/>
    <lineage>
        <taxon>Bacteria</taxon>
        <taxon>Pseudomonadati</taxon>
        <taxon>Pseudomonadota</taxon>
        <taxon>Gammaproteobacteria</taxon>
        <taxon>Chromatiales</taxon>
        <taxon>Ectothiorhodospiraceae</taxon>
        <taxon>Aquisalimonas</taxon>
    </lineage>
</organism>
<dbReference type="Gene3D" id="3.10.50.40">
    <property type="match status" value="1"/>
</dbReference>
<evidence type="ECO:0000256" key="9">
    <source>
        <dbReference type="PROSITE-ProRule" id="PRU00277"/>
    </source>
</evidence>
<dbReference type="PROSITE" id="PS50059">
    <property type="entry name" value="FKBP_PPIASE"/>
    <property type="match status" value="1"/>
</dbReference>
<keyword evidence="13" id="KW-1185">Reference proteome</keyword>
<keyword evidence="7 9" id="KW-0413">Isomerase</keyword>
<dbReference type="PANTHER" id="PTHR47861:SF3">
    <property type="entry name" value="FKBP-TYPE PEPTIDYL-PROLYL CIS-TRANS ISOMERASE SLYD"/>
    <property type="match status" value="1"/>
</dbReference>
<dbReference type="AlphaFoldDB" id="A0A1H8RMW3"/>
<comment type="function">
    <text evidence="8">Also involved in hydrogenase metallocenter assembly, probably by participating in the nickel insertion step. This function in hydrogenase biosynthesis requires chaperone activity and the presence of the metal-binding domain, but not PPIase activity.</text>
</comment>
<protein>
    <recommendedName>
        <fullName evidence="10">Peptidyl-prolyl cis-trans isomerase</fullName>
        <ecNumber evidence="10">5.2.1.8</ecNumber>
    </recommendedName>
</protein>
<evidence type="ECO:0000256" key="7">
    <source>
        <dbReference type="ARBA" id="ARBA00023235"/>
    </source>
</evidence>
<dbReference type="RefSeq" id="WP_091640641.1">
    <property type="nucleotide sequence ID" value="NZ_FOEG01000002.1"/>
</dbReference>
<dbReference type="GO" id="GO:0042026">
    <property type="term" value="P:protein refolding"/>
    <property type="evidence" value="ECO:0007669"/>
    <property type="project" value="UniProtKB-ARBA"/>
</dbReference>
<evidence type="ECO:0000256" key="8">
    <source>
        <dbReference type="ARBA" id="ARBA00037071"/>
    </source>
</evidence>
<dbReference type="InterPro" id="IPR001179">
    <property type="entry name" value="PPIase_FKBP_dom"/>
</dbReference>
<keyword evidence="6" id="KW-0143">Chaperone</keyword>
<dbReference type="GO" id="GO:0005737">
    <property type="term" value="C:cytoplasm"/>
    <property type="evidence" value="ECO:0007669"/>
    <property type="project" value="UniProtKB-SubCell"/>
</dbReference>
<dbReference type="SUPFAM" id="SSF54534">
    <property type="entry name" value="FKBP-like"/>
    <property type="match status" value="1"/>
</dbReference>
<dbReference type="STRING" id="406100.SAMN04488052_102128"/>
<comment type="subcellular location">
    <subcellularLocation>
        <location evidence="2">Cytoplasm</location>
    </subcellularLocation>
</comment>
<evidence type="ECO:0000256" key="2">
    <source>
        <dbReference type="ARBA" id="ARBA00004496"/>
    </source>
</evidence>
<evidence type="ECO:0000256" key="1">
    <source>
        <dbReference type="ARBA" id="ARBA00000971"/>
    </source>
</evidence>
<evidence type="ECO:0000256" key="4">
    <source>
        <dbReference type="ARBA" id="ARBA00022490"/>
    </source>
</evidence>
<comment type="catalytic activity">
    <reaction evidence="1 9 10">
        <text>[protein]-peptidylproline (omega=180) = [protein]-peptidylproline (omega=0)</text>
        <dbReference type="Rhea" id="RHEA:16237"/>
        <dbReference type="Rhea" id="RHEA-COMP:10747"/>
        <dbReference type="Rhea" id="RHEA-COMP:10748"/>
        <dbReference type="ChEBI" id="CHEBI:83833"/>
        <dbReference type="ChEBI" id="CHEBI:83834"/>
        <dbReference type="EC" id="5.2.1.8"/>
    </reaction>
</comment>
<dbReference type="EMBL" id="FOEG01000002">
    <property type="protein sequence ID" value="SEO67672.1"/>
    <property type="molecule type" value="Genomic_DNA"/>
</dbReference>
<accession>A0A1H8RMW3</accession>
<evidence type="ECO:0000256" key="3">
    <source>
        <dbReference type="ARBA" id="ARBA00006577"/>
    </source>
</evidence>
<dbReference type="InterPro" id="IPR046357">
    <property type="entry name" value="PPIase_dom_sf"/>
</dbReference>
<evidence type="ECO:0000256" key="6">
    <source>
        <dbReference type="ARBA" id="ARBA00023186"/>
    </source>
</evidence>
<dbReference type="Proteomes" id="UP000199657">
    <property type="component" value="Unassembled WGS sequence"/>
</dbReference>
<keyword evidence="5 9" id="KW-0697">Rotamase</keyword>
<keyword evidence="4" id="KW-0963">Cytoplasm</keyword>
<dbReference type="Pfam" id="PF00254">
    <property type="entry name" value="FKBP_C"/>
    <property type="match status" value="1"/>
</dbReference>
<dbReference type="EC" id="5.2.1.8" evidence="10"/>
<evidence type="ECO:0000259" key="11">
    <source>
        <dbReference type="PROSITE" id="PS50059"/>
    </source>
</evidence>
<evidence type="ECO:0000256" key="5">
    <source>
        <dbReference type="ARBA" id="ARBA00023110"/>
    </source>
</evidence>
<evidence type="ECO:0000313" key="13">
    <source>
        <dbReference type="Proteomes" id="UP000199657"/>
    </source>
</evidence>
<proteinExistence type="inferred from homology"/>
<evidence type="ECO:0000256" key="10">
    <source>
        <dbReference type="RuleBase" id="RU003915"/>
    </source>
</evidence>
<gene>
    <name evidence="12" type="ORF">SAMN04488052_102128</name>
</gene>
<dbReference type="GO" id="GO:0003755">
    <property type="term" value="F:peptidyl-prolyl cis-trans isomerase activity"/>
    <property type="evidence" value="ECO:0007669"/>
    <property type="project" value="UniProtKB-UniRule"/>
</dbReference>
<sequence>MQIAKDKVVAIDYTLKDDDGSVLDTSEGKEPLAYLHGSGNIIPGLEKALEGKAEGEEVSVNIPPEEAYGERREDLTQVVPRNMFQGVDELQVGMQFQAQSEGGEQIVTIAAIEGDDVTVDANHPMAGVPLNFDVKVVEVRDATEEEKEHGHAH</sequence>
<reference evidence="12 13" key="1">
    <citation type="submission" date="2016-10" db="EMBL/GenBank/DDBJ databases">
        <authorList>
            <person name="de Groot N.N."/>
        </authorList>
    </citation>
    <scope>NUCLEOTIDE SEQUENCE [LARGE SCALE GENOMIC DNA]</scope>
    <source>
        <strain evidence="12 13">CGMCC 1.6291</strain>
    </source>
</reference>
<name>A0A1H8RMW3_9GAMM</name>
<evidence type="ECO:0000313" key="12">
    <source>
        <dbReference type="EMBL" id="SEO67672.1"/>
    </source>
</evidence>